<dbReference type="InterPro" id="IPR014001">
    <property type="entry name" value="Helicase_ATP-bd"/>
</dbReference>
<feature type="domain" description="Helicase C-terminal" evidence="6">
    <location>
        <begin position="852"/>
        <end position="1006"/>
    </location>
</feature>
<feature type="compositionally biased region" description="Polar residues" evidence="4">
    <location>
        <begin position="123"/>
        <end position="149"/>
    </location>
</feature>
<feature type="region of interest" description="Disordered" evidence="4">
    <location>
        <begin position="1"/>
        <end position="149"/>
    </location>
</feature>
<feature type="compositionally biased region" description="Low complexity" evidence="4">
    <location>
        <begin position="218"/>
        <end position="237"/>
    </location>
</feature>
<dbReference type="GO" id="GO:0005524">
    <property type="term" value="F:ATP binding"/>
    <property type="evidence" value="ECO:0007669"/>
    <property type="project" value="InterPro"/>
</dbReference>
<keyword evidence="2" id="KW-0378">Hydrolase</keyword>
<dbReference type="Pfam" id="PF00271">
    <property type="entry name" value="Helicase_C"/>
    <property type="match status" value="1"/>
</dbReference>
<dbReference type="AlphaFoldDB" id="A0A0P1BK33"/>
<feature type="region of interest" description="Disordered" evidence="4">
    <location>
        <begin position="731"/>
        <end position="758"/>
    </location>
</feature>
<feature type="compositionally biased region" description="Polar residues" evidence="4">
    <location>
        <begin position="302"/>
        <end position="315"/>
    </location>
</feature>
<dbReference type="Gene3D" id="3.40.50.300">
    <property type="entry name" value="P-loop containing nucleotide triphosphate hydrolases"/>
    <property type="match status" value="1"/>
</dbReference>
<feature type="compositionally biased region" description="Polar residues" evidence="4">
    <location>
        <begin position="276"/>
        <end position="285"/>
    </location>
</feature>
<keyword evidence="1" id="KW-0547">Nucleotide-binding</keyword>
<dbReference type="GO" id="GO:0016787">
    <property type="term" value="F:hydrolase activity"/>
    <property type="evidence" value="ECO:0007669"/>
    <property type="project" value="UniProtKB-KW"/>
</dbReference>
<dbReference type="CDD" id="cd18793">
    <property type="entry name" value="SF2_C_SNF"/>
    <property type="match status" value="1"/>
</dbReference>
<evidence type="ECO:0000256" key="4">
    <source>
        <dbReference type="SAM" id="MobiDB-lite"/>
    </source>
</evidence>
<dbReference type="InterPro" id="IPR000330">
    <property type="entry name" value="SNF2_N"/>
</dbReference>
<dbReference type="Pfam" id="PF00176">
    <property type="entry name" value="SNF2-rel_dom"/>
    <property type="match status" value="1"/>
</dbReference>
<feature type="compositionally biased region" description="Low complexity" evidence="4">
    <location>
        <begin position="36"/>
        <end position="46"/>
    </location>
</feature>
<dbReference type="PROSITE" id="PS51192">
    <property type="entry name" value="HELICASE_ATP_BIND_1"/>
    <property type="match status" value="1"/>
</dbReference>
<protein>
    <submittedName>
        <fullName evidence="7">Related to fun30-protein important for chromosome integrity and segregation</fullName>
    </submittedName>
</protein>
<dbReference type="OrthoDB" id="5857104at2759"/>
<dbReference type="Gene3D" id="3.40.50.10810">
    <property type="entry name" value="Tandem AAA-ATPase domain"/>
    <property type="match status" value="1"/>
</dbReference>
<evidence type="ECO:0000256" key="1">
    <source>
        <dbReference type="ARBA" id="ARBA00022741"/>
    </source>
</evidence>
<feature type="compositionally biased region" description="Low complexity" evidence="4">
    <location>
        <begin position="287"/>
        <end position="301"/>
    </location>
</feature>
<feature type="region of interest" description="Disordered" evidence="4">
    <location>
        <begin position="218"/>
        <end position="333"/>
    </location>
</feature>
<name>A0A0P1BK33_9BASI</name>
<dbReference type="PROSITE" id="PS51194">
    <property type="entry name" value="HELICASE_CTER"/>
    <property type="match status" value="1"/>
</dbReference>
<evidence type="ECO:0000259" key="6">
    <source>
        <dbReference type="PROSITE" id="PS51194"/>
    </source>
</evidence>
<evidence type="ECO:0000313" key="7">
    <source>
        <dbReference type="EMBL" id="CEH16319.1"/>
    </source>
</evidence>
<accession>A0A0P1BK33</accession>
<dbReference type="InterPro" id="IPR038718">
    <property type="entry name" value="SNF2-like_sf"/>
</dbReference>
<dbReference type="InterPro" id="IPR027417">
    <property type="entry name" value="P-loop_NTPase"/>
</dbReference>
<dbReference type="InterPro" id="IPR049730">
    <property type="entry name" value="SNF2/RAD54-like_C"/>
</dbReference>
<keyword evidence="8" id="KW-1185">Reference proteome</keyword>
<dbReference type="EMBL" id="CCYA01000278">
    <property type="protein sequence ID" value="CEH16319.1"/>
    <property type="molecule type" value="Genomic_DNA"/>
</dbReference>
<feature type="compositionally biased region" description="Polar residues" evidence="4">
    <location>
        <begin position="69"/>
        <end position="84"/>
    </location>
</feature>
<dbReference type="InterPro" id="IPR001650">
    <property type="entry name" value="Helicase_C-like"/>
</dbReference>
<proteinExistence type="predicted"/>
<dbReference type="PANTHER" id="PTHR10799">
    <property type="entry name" value="SNF2/RAD54 HELICASE FAMILY"/>
    <property type="match status" value="1"/>
</dbReference>
<feature type="domain" description="Helicase ATP-binding" evidence="5">
    <location>
        <begin position="467"/>
        <end position="644"/>
    </location>
</feature>
<evidence type="ECO:0000256" key="2">
    <source>
        <dbReference type="ARBA" id="ARBA00022801"/>
    </source>
</evidence>
<evidence type="ECO:0000313" key="8">
    <source>
        <dbReference type="Proteomes" id="UP000054845"/>
    </source>
</evidence>
<reference evidence="7 8" key="1">
    <citation type="submission" date="2014-09" db="EMBL/GenBank/DDBJ databases">
        <authorList>
            <person name="Magalhaes I.L.F."/>
            <person name="Oliveira U."/>
            <person name="Santos F.R."/>
            <person name="Vidigal T.H.D.A."/>
            <person name="Brescovit A.D."/>
            <person name="Santos A.J."/>
        </authorList>
    </citation>
    <scope>NUCLEOTIDE SEQUENCE [LARGE SCALE GENOMIC DNA]</scope>
</reference>
<organism evidence="7 8">
    <name type="scientific">Ceraceosorus bombacis</name>
    <dbReference type="NCBI Taxonomy" id="401625"/>
    <lineage>
        <taxon>Eukaryota</taxon>
        <taxon>Fungi</taxon>
        <taxon>Dikarya</taxon>
        <taxon>Basidiomycota</taxon>
        <taxon>Ustilaginomycotina</taxon>
        <taxon>Exobasidiomycetes</taxon>
        <taxon>Ceraceosorales</taxon>
        <taxon>Ceraceosoraceae</taxon>
        <taxon>Ceraceosorus</taxon>
    </lineage>
</organism>
<dbReference type="SMART" id="SM00487">
    <property type="entry name" value="DEXDc"/>
    <property type="match status" value="1"/>
</dbReference>
<dbReference type="SUPFAM" id="SSF52540">
    <property type="entry name" value="P-loop containing nucleoside triphosphate hydrolases"/>
    <property type="match status" value="2"/>
</dbReference>
<dbReference type="SMART" id="SM00490">
    <property type="entry name" value="HELICc"/>
    <property type="match status" value="1"/>
</dbReference>
<feature type="compositionally biased region" description="Low complexity" evidence="4">
    <location>
        <begin position="246"/>
        <end position="263"/>
    </location>
</feature>
<sequence length="1048" mass="116056">MTSSGSSRLAAAMGNSAGRTDFRTSASASPEKESRLSSSLSSQLNSRGANGLKNLDRYRYQGAEASKPVISSNGARTGKRSSPINVGDSDDDGSVQFLRSQSKDVPPPAKKGRFKLGARPRADSTSSSGSPQKAFPNTSTPEPNPRTQEVAQRVCNLMRTENVKVTQAEVYRLLVHYDNPAATLAALKEKGRKALAVLGNFEEESVASLVSAAESVVSSSDRNAATSTAPSSLAPSPRSVEPPKRTTSFVSQSPQSTSSASRTFMLKSPAGPMNQREGNSENAQARASWSAKPASSTSKSKLQTYSKAGNAQSKRAISISDDGGSGDDGYSDAGDEARELNAFKYFADCTRDELLETTGCKPQEADIILSLRPFHSPSDVRRKLESTKGVRPALYDNCEELMASYHAVDSVISRCENTGKKLQKEMGSWDSNGGKNTPASYLRKQPEDLNDGVTLKDFQLRGVNWLNLLHRHRLGGILADEMGTGKTCQVIAFLTHELAQERKPRTHLIVVPSSVLENWQREFQQFAPHLEPFVYHGPQAERLGFRRELKEDKETSEETGEDREFPVVLTTYETVTSKQDFDFFRKFKFDIAVYDEGHVLKNRKSAKHQQLQRIGAEWRLLLTGTPLQNNLQELMSLLSFILPRYFEHAQSDLEGIFKTSANSQNLLSRERVNRAKTMLQPFVLRRRKADVLPELPTKTERAELVEMTDTQQKHWARLFKRTREQRLAAAAANAEDKGAADTKPVARGRRGGGAKKAEATKFDSSHVLMSLRKAANHPLMFREYYDQARIDKLAREWIKVHPDENIQHTREDFAENSDAELANSVVAAIPKLRGGPLDVPDSAWLDSGKIKAMERLIRAAQAKGERVIVFSQFVKMLDIICRALDIMTIKYTGFTGSTQVTERQSIVDEFTRNQDITVFLLSTGAGGVGINLTAANHVILYDSDFNPQNDRQASDRCYRIGQHRPVTVTRLISKGTIDEHILKLGAKKLRLADRVEGQEDNDKHLILDEGGSSPSAAQEQENAAADEEKNTNAIKDQLWKELYDDEAS</sequence>
<feature type="region of interest" description="Disordered" evidence="4">
    <location>
        <begin position="1003"/>
        <end position="1032"/>
    </location>
</feature>
<keyword evidence="3" id="KW-0067">ATP-binding</keyword>
<dbReference type="Proteomes" id="UP000054845">
    <property type="component" value="Unassembled WGS sequence"/>
</dbReference>
<dbReference type="STRING" id="401625.A0A0P1BK33"/>
<evidence type="ECO:0000256" key="3">
    <source>
        <dbReference type="ARBA" id="ARBA00022840"/>
    </source>
</evidence>
<evidence type="ECO:0000259" key="5">
    <source>
        <dbReference type="PROSITE" id="PS51192"/>
    </source>
</evidence>